<organism evidence="2 3">
    <name type="scientific">Actinopolyspora xinjiangensis</name>
    <dbReference type="NCBI Taxonomy" id="405564"/>
    <lineage>
        <taxon>Bacteria</taxon>
        <taxon>Bacillati</taxon>
        <taxon>Actinomycetota</taxon>
        <taxon>Actinomycetes</taxon>
        <taxon>Actinopolysporales</taxon>
        <taxon>Actinopolysporaceae</taxon>
        <taxon>Actinopolyspora</taxon>
    </lineage>
</organism>
<evidence type="ECO:0000313" key="3">
    <source>
        <dbReference type="Proteomes" id="UP000199497"/>
    </source>
</evidence>
<dbReference type="GO" id="GO:0016747">
    <property type="term" value="F:acyltransferase activity, transferring groups other than amino-acyl groups"/>
    <property type="evidence" value="ECO:0007669"/>
    <property type="project" value="InterPro"/>
</dbReference>
<feature type="domain" description="N-acetyltransferase" evidence="1">
    <location>
        <begin position="23"/>
        <end position="175"/>
    </location>
</feature>
<dbReference type="InterPro" id="IPR016181">
    <property type="entry name" value="Acyl_CoA_acyltransferase"/>
</dbReference>
<protein>
    <submittedName>
        <fullName evidence="2">Acetyltransferase (GNAT) family protein</fullName>
    </submittedName>
</protein>
<sequence>MTRRVIGLELDELPVLPSACRGCVFWELTPEAGRQAAEFGQTELEKEAWISAVLLEWGRCGHVAYVDDEPAGYVLYAPPGSVPAVRSFPSGPVGSDAVLLTALRVEKSHVGNGLGRLLVREAARDLAGRGVRAVEAFGAERAAAPCVLPAAFLRGVGFETVRPHPEWPRLRLELDDAISWKEEVEAALRRLSTGFWAFPTLQRG</sequence>
<dbReference type="SUPFAM" id="SSF55729">
    <property type="entry name" value="Acyl-CoA N-acyltransferases (Nat)"/>
    <property type="match status" value="1"/>
</dbReference>
<dbReference type="STRING" id="405564.SAMN04487905_108155"/>
<name>A0A1H0VB79_9ACTN</name>
<accession>A0A1H0VB79</accession>
<dbReference type="Pfam" id="PF00583">
    <property type="entry name" value="Acetyltransf_1"/>
    <property type="match status" value="1"/>
</dbReference>
<dbReference type="Gene3D" id="3.40.630.30">
    <property type="match status" value="1"/>
</dbReference>
<dbReference type="EMBL" id="FNJR01000008">
    <property type="protein sequence ID" value="SDP75782.1"/>
    <property type="molecule type" value="Genomic_DNA"/>
</dbReference>
<gene>
    <name evidence="2" type="ORF">SAMN04487905_108155</name>
</gene>
<evidence type="ECO:0000259" key="1">
    <source>
        <dbReference type="PROSITE" id="PS51186"/>
    </source>
</evidence>
<dbReference type="Proteomes" id="UP000199497">
    <property type="component" value="Unassembled WGS sequence"/>
</dbReference>
<dbReference type="AlphaFoldDB" id="A0A1H0VB79"/>
<dbReference type="OrthoDB" id="5242876at2"/>
<keyword evidence="2" id="KW-0808">Transferase</keyword>
<reference evidence="3" key="1">
    <citation type="submission" date="2016-10" db="EMBL/GenBank/DDBJ databases">
        <authorList>
            <person name="Varghese N."/>
            <person name="Submissions S."/>
        </authorList>
    </citation>
    <scope>NUCLEOTIDE SEQUENCE [LARGE SCALE GENOMIC DNA]</scope>
    <source>
        <strain evidence="3">DSM 46732</strain>
    </source>
</reference>
<dbReference type="PROSITE" id="PS51186">
    <property type="entry name" value="GNAT"/>
    <property type="match status" value="1"/>
</dbReference>
<dbReference type="RefSeq" id="WP_092602311.1">
    <property type="nucleotide sequence ID" value="NZ_FNJR01000008.1"/>
</dbReference>
<dbReference type="InterPro" id="IPR000182">
    <property type="entry name" value="GNAT_dom"/>
</dbReference>
<proteinExistence type="predicted"/>
<evidence type="ECO:0000313" key="2">
    <source>
        <dbReference type="EMBL" id="SDP75782.1"/>
    </source>
</evidence>
<keyword evidence="3" id="KW-1185">Reference proteome</keyword>